<protein>
    <recommendedName>
        <fullName evidence="2">GIR1-like zinc ribbon domain-containing protein</fullName>
    </recommendedName>
</protein>
<evidence type="ECO:0000313" key="4">
    <source>
        <dbReference type="Proteomes" id="UP000257109"/>
    </source>
</evidence>
<evidence type="ECO:0000259" key="2">
    <source>
        <dbReference type="Pfam" id="PF24747"/>
    </source>
</evidence>
<accession>A0A371FPI8</accession>
<dbReference type="InterPro" id="IPR056440">
    <property type="entry name" value="Zn-ribbon_GIR1"/>
</dbReference>
<dbReference type="OrthoDB" id="1930194at2759"/>
<gene>
    <name evidence="3" type="ORF">CR513_39225</name>
</gene>
<feature type="compositionally biased region" description="Acidic residues" evidence="1">
    <location>
        <begin position="21"/>
        <end position="31"/>
    </location>
</feature>
<feature type="non-terminal residue" evidence="3">
    <location>
        <position position="1"/>
    </location>
</feature>
<reference evidence="3" key="1">
    <citation type="submission" date="2018-05" db="EMBL/GenBank/DDBJ databases">
        <title>Draft genome of Mucuna pruriens seed.</title>
        <authorList>
            <person name="Nnadi N.E."/>
            <person name="Vos R."/>
            <person name="Hasami M.H."/>
            <person name="Devisetty U.K."/>
            <person name="Aguiy J.C."/>
        </authorList>
    </citation>
    <scope>NUCLEOTIDE SEQUENCE [LARGE SCALE GENOMIC DNA]</scope>
    <source>
        <strain evidence="3">JCA_2017</strain>
    </source>
</reference>
<evidence type="ECO:0000256" key="1">
    <source>
        <dbReference type="SAM" id="MobiDB-lite"/>
    </source>
</evidence>
<dbReference type="InterPro" id="IPR055281">
    <property type="entry name" value="GIR1-2/SIED1"/>
</dbReference>
<keyword evidence="4" id="KW-1185">Reference proteome</keyword>
<organism evidence="3 4">
    <name type="scientific">Mucuna pruriens</name>
    <name type="common">Velvet bean</name>
    <name type="synonym">Dolichos pruriens</name>
    <dbReference type="NCBI Taxonomy" id="157652"/>
    <lineage>
        <taxon>Eukaryota</taxon>
        <taxon>Viridiplantae</taxon>
        <taxon>Streptophyta</taxon>
        <taxon>Embryophyta</taxon>
        <taxon>Tracheophyta</taxon>
        <taxon>Spermatophyta</taxon>
        <taxon>Magnoliopsida</taxon>
        <taxon>eudicotyledons</taxon>
        <taxon>Gunneridae</taxon>
        <taxon>Pentapetalae</taxon>
        <taxon>rosids</taxon>
        <taxon>fabids</taxon>
        <taxon>Fabales</taxon>
        <taxon>Fabaceae</taxon>
        <taxon>Papilionoideae</taxon>
        <taxon>50 kb inversion clade</taxon>
        <taxon>NPAAA clade</taxon>
        <taxon>indigoferoid/millettioid clade</taxon>
        <taxon>Phaseoleae</taxon>
        <taxon>Mucuna</taxon>
    </lineage>
</organism>
<feature type="domain" description="GIR1-like zinc ribbon" evidence="2">
    <location>
        <begin position="73"/>
        <end position="107"/>
    </location>
</feature>
<dbReference type="PANTHER" id="PTHR33177:SF79">
    <property type="entry name" value="LITAF DOMAIN-CONTAINING PROTEIN"/>
    <property type="match status" value="1"/>
</dbReference>
<dbReference type="Pfam" id="PF24747">
    <property type="entry name" value="Zn-ribbon_GIR1"/>
    <property type="match status" value="1"/>
</dbReference>
<comment type="caution">
    <text evidence="3">The sequence shown here is derived from an EMBL/GenBank/DDBJ whole genome shotgun (WGS) entry which is preliminary data.</text>
</comment>
<dbReference type="Proteomes" id="UP000257109">
    <property type="component" value="Unassembled WGS sequence"/>
</dbReference>
<dbReference type="EMBL" id="QJKJ01008280">
    <property type="protein sequence ID" value="RDX80247.1"/>
    <property type="molecule type" value="Genomic_DNA"/>
</dbReference>
<feature type="region of interest" description="Disordered" evidence="1">
    <location>
        <begin position="1"/>
        <end position="47"/>
    </location>
</feature>
<evidence type="ECO:0000313" key="3">
    <source>
        <dbReference type="EMBL" id="RDX80247.1"/>
    </source>
</evidence>
<feature type="compositionally biased region" description="Low complexity" evidence="1">
    <location>
        <begin position="34"/>
        <end position="45"/>
    </location>
</feature>
<name>A0A371FPI8_MUCPR</name>
<sequence length="116" mass="12859">MSKRKGPKSELGQPNKSTSPEADESLSDEWPEFSSTSSSSVSYTSKMPIEGTSVISRDAEEEMQHANGPATKAMDLVGCPRCFMYVMLSDVDPKCPKCKSTVFLEFFKDENFKTDN</sequence>
<proteinExistence type="predicted"/>
<dbReference type="PANTHER" id="PTHR33177">
    <property type="entry name" value="PUTATIVE-RELATED"/>
    <property type="match status" value="1"/>
</dbReference>
<dbReference type="AlphaFoldDB" id="A0A371FPI8"/>
<dbReference type="STRING" id="157652.A0A371FPI8"/>